<dbReference type="EMBL" id="AP022574">
    <property type="protein sequence ID" value="BBX71888.1"/>
    <property type="molecule type" value="Genomic_DNA"/>
</dbReference>
<dbReference type="InterPro" id="IPR011610">
    <property type="entry name" value="SAM_mthyl_Trfase_ML2640-like"/>
</dbReference>
<dbReference type="FunFam" id="3.40.50.150:FF:000152">
    <property type="entry name" value="S-adenosyl-L-methionine-dependent methyltransferase"/>
    <property type="match status" value="1"/>
</dbReference>
<dbReference type="PANTHER" id="PTHR43619">
    <property type="entry name" value="S-ADENOSYL-L-METHIONINE-DEPENDENT METHYLTRANSFERASE YKTD-RELATED"/>
    <property type="match status" value="1"/>
</dbReference>
<gene>
    <name evidence="7" type="ORF">MPSYJ_53490</name>
</gene>
<proteinExistence type="inferred from homology"/>
<reference evidence="7 8" key="1">
    <citation type="journal article" date="2019" name="Emerg. Microbes Infect.">
        <title>Comprehensive subspecies identification of 175 nontuberculous mycobacteria species based on 7547 genomic profiles.</title>
        <authorList>
            <person name="Matsumoto Y."/>
            <person name="Kinjo T."/>
            <person name="Motooka D."/>
            <person name="Nabeya D."/>
            <person name="Jung N."/>
            <person name="Uechi K."/>
            <person name="Horii T."/>
            <person name="Iida T."/>
            <person name="Fujita J."/>
            <person name="Nakamura S."/>
        </authorList>
    </citation>
    <scope>NUCLEOTIDE SEQUENCE [LARGE SCALE GENOMIC DNA]</scope>
    <source>
        <strain evidence="7 8">JCM 13323</strain>
    </source>
</reference>
<evidence type="ECO:0000256" key="6">
    <source>
        <dbReference type="RuleBase" id="RU362030"/>
    </source>
</evidence>
<keyword evidence="5 6" id="KW-0949">S-adenosyl-L-methionine</keyword>
<dbReference type="PANTHER" id="PTHR43619:SF2">
    <property type="entry name" value="S-ADENOSYL-L-METHIONINE-DEPENDENT METHYLTRANSFERASES SUPERFAMILY PROTEIN"/>
    <property type="match status" value="1"/>
</dbReference>
<dbReference type="NCBIfam" id="TIGR00027">
    <property type="entry name" value="mthyl_TIGR00027"/>
    <property type="match status" value="1"/>
</dbReference>
<dbReference type="InterPro" id="IPR007213">
    <property type="entry name" value="Ppm1/Ppm2/Tcmp"/>
</dbReference>
<dbReference type="Pfam" id="PF04072">
    <property type="entry name" value="LCM"/>
    <property type="match status" value="1"/>
</dbReference>
<keyword evidence="3 6" id="KW-0489">Methyltransferase</keyword>
<dbReference type="Proteomes" id="UP000466514">
    <property type="component" value="Chromosome"/>
</dbReference>
<accession>A0A7I7MI84</accession>
<keyword evidence="4 7" id="KW-0808">Transferase</keyword>
<evidence type="ECO:0000313" key="7">
    <source>
        <dbReference type="EMBL" id="BBX71888.1"/>
    </source>
</evidence>
<dbReference type="KEGG" id="mpsc:MPSYJ_53490"/>
<dbReference type="EC" id="2.1.1.-" evidence="6"/>
<organism evidence="7 8">
    <name type="scientific">Mycolicibacterium psychrotolerans</name>
    <dbReference type="NCBI Taxonomy" id="216929"/>
    <lineage>
        <taxon>Bacteria</taxon>
        <taxon>Bacillati</taxon>
        <taxon>Actinomycetota</taxon>
        <taxon>Actinomycetes</taxon>
        <taxon>Mycobacteriales</taxon>
        <taxon>Mycobacteriaceae</taxon>
        <taxon>Mycolicibacterium</taxon>
    </lineage>
</organism>
<protein>
    <recommendedName>
        <fullName evidence="6">S-adenosyl-L-methionine-dependent methyltransferase</fullName>
        <ecNumber evidence="6">2.1.1.-</ecNumber>
    </recommendedName>
</protein>
<evidence type="ECO:0000313" key="8">
    <source>
        <dbReference type="Proteomes" id="UP000466514"/>
    </source>
</evidence>
<comment type="similarity">
    <text evidence="2 6">Belongs to the UPF0677 family.</text>
</comment>
<dbReference type="GO" id="GO:0032259">
    <property type="term" value="P:methylation"/>
    <property type="evidence" value="ECO:0007669"/>
    <property type="project" value="UniProtKB-KW"/>
</dbReference>
<evidence type="ECO:0000256" key="2">
    <source>
        <dbReference type="ARBA" id="ARBA00008138"/>
    </source>
</evidence>
<sequence>MSRSGDDSWDLASSVGTTATMVAAGRAMASAVPGALIDDPVAAPLVRAVGIDFFTKMIDGELDMSAFGDASPERAEAMINGMALRTKFFDDCALASTAAGARQVVILASGLDARAYRLPWPDGTCVFELDQPEVIAFKTSTLATLGAQPTATHRAIPIELRYDWPAALRDNGFDPEVRTAWLAEGLLIYLPPEAQDQLFDRITALSAPGSTIATEYVPGIVDLDAEKARTASAPLRDHGLDIDMPSLVYTGPRTPVPDYLRDVGWQVTGAPRDELFARYRLPGVERAGDVDPLGEIVYVSAELSTGKSPATAR</sequence>
<evidence type="ECO:0000256" key="4">
    <source>
        <dbReference type="ARBA" id="ARBA00022679"/>
    </source>
</evidence>
<dbReference type="SUPFAM" id="SSF53335">
    <property type="entry name" value="S-adenosyl-L-methionine-dependent methyltransferases"/>
    <property type="match status" value="1"/>
</dbReference>
<dbReference type="AlphaFoldDB" id="A0A7I7MI84"/>
<evidence type="ECO:0000256" key="3">
    <source>
        <dbReference type="ARBA" id="ARBA00022603"/>
    </source>
</evidence>
<name>A0A7I7MI84_9MYCO</name>
<comment type="function">
    <text evidence="1 6">Exhibits S-adenosyl-L-methionine-dependent methyltransferase activity.</text>
</comment>
<dbReference type="InterPro" id="IPR029063">
    <property type="entry name" value="SAM-dependent_MTases_sf"/>
</dbReference>
<keyword evidence="8" id="KW-1185">Reference proteome</keyword>
<evidence type="ECO:0000256" key="5">
    <source>
        <dbReference type="ARBA" id="ARBA00022691"/>
    </source>
</evidence>
<evidence type="ECO:0000256" key="1">
    <source>
        <dbReference type="ARBA" id="ARBA00003907"/>
    </source>
</evidence>
<dbReference type="GO" id="GO:0008168">
    <property type="term" value="F:methyltransferase activity"/>
    <property type="evidence" value="ECO:0007669"/>
    <property type="project" value="UniProtKB-UniRule"/>
</dbReference>
<dbReference type="RefSeq" id="WP_163727040.1">
    <property type="nucleotide sequence ID" value="NZ_AP022574.1"/>
</dbReference>
<dbReference type="Gene3D" id="3.40.50.150">
    <property type="entry name" value="Vaccinia Virus protein VP39"/>
    <property type="match status" value="1"/>
</dbReference>